<feature type="repeat" description="WD" evidence="11">
    <location>
        <begin position="100"/>
        <end position="132"/>
    </location>
</feature>
<dbReference type="SMART" id="SM00320">
    <property type="entry name" value="WD40"/>
    <property type="match status" value="6"/>
</dbReference>
<dbReference type="OrthoDB" id="273771at2759"/>
<protein>
    <recommendedName>
        <fullName evidence="10">Peroxin-7</fullName>
    </recommendedName>
</protein>
<feature type="repeat" description="WD" evidence="11">
    <location>
        <begin position="280"/>
        <end position="313"/>
    </location>
</feature>
<dbReference type="InterPro" id="IPR015943">
    <property type="entry name" value="WD40/YVTN_repeat-like_dom_sf"/>
</dbReference>
<evidence type="ECO:0000256" key="7">
    <source>
        <dbReference type="ARBA" id="ARBA00022927"/>
    </source>
</evidence>
<evidence type="ECO:0000256" key="4">
    <source>
        <dbReference type="ARBA" id="ARBA00022490"/>
    </source>
</evidence>
<dbReference type="GO" id="GO:0005782">
    <property type="term" value="C:peroxisomal matrix"/>
    <property type="evidence" value="ECO:0007669"/>
    <property type="project" value="UniProtKB-SubCell"/>
</dbReference>
<evidence type="ECO:0000256" key="11">
    <source>
        <dbReference type="PROSITE-ProRule" id="PRU00221"/>
    </source>
</evidence>
<keyword evidence="7" id="KW-0653">Protein transport</keyword>
<dbReference type="Proteomes" id="UP000094336">
    <property type="component" value="Unassembled WGS sequence"/>
</dbReference>
<dbReference type="PROSITE" id="PS50082">
    <property type="entry name" value="WD_REPEATS_2"/>
    <property type="match status" value="2"/>
</dbReference>
<dbReference type="SUPFAM" id="SSF50978">
    <property type="entry name" value="WD40 repeat-like"/>
    <property type="match status" value="1"/>
</dbReference>
<gene>
    <name evidence="12" type="ORF">BABINDRAFT_170048</name>
</gene>
<organism evidence="12 13">
    <name type="scientific">Babjeviella inositovora NRRL Y-12698</name>
    <dbReference type="NCBI Taxonomy" id="984486"/>
    <lineage>
        <taxon>Eukaryota</taxon>
        <taxon>Fungi</taxon>
        <taxon>Dikarya</taxon>
        <taxon>Ascomycota</taxon>
        <taxon>Saccharomycotina</taxon>
        <taxon>Pichiomycetes</taxon>
        <taxon>Serinales incertae sedis</taxon>
        <taxon>Babjeviella</taxon>
    </lineage>
</organism>
<evidence type="ECO:0000256" key="5">
    <source>
        <dbReference type="ARBA" id="ARBA00022574"/>
    </source>
</evidence>
<dbReference type="InterPro" id="IPR019775">
    <property type="entry name" value="WD40_repeat_CS"/>
</dbReference>
<dbReference type="InterPro" id="IPR044536">
    <property type="entry name" value="PEX7"/>
</dbReference>
<dbReference type="GO" id="GO:0005778">
    <property type="term" value="C:peroxisomal membrane"/>
    <property type="evidence" value="ECO:0007669"/>
    <property type="project" value="EnsemblFungi"/>
</dbReference>
<keyword evidence="4" id="KW-0963">Cytoplasm</keyword>
<evidence type="ECO:0000256" key="9">
    <source>
        <dbReference type="ARBA" id="ARBA00024017"/>
    </source>
</evidence>
<sequence>MLSFRTTGYNGYGVKYSPFYDNKLAVATAANYGLVGNGRLYILSINNDGSISSDTHYDTQDGLFDIAWSETHENQCVAASGDGSIKLFDVQVGQFPVMNWHEHQREVFSVNWNMVDKTNFVSASWDGSIKIWLPNRQQSLLTLSPEVDYTTMASPVAATAKGPAVPLSNKTTTNTTQTCIYQAVFSPHSPSVVVSAHANSHVMIWDLRAPHPLQLDYVAHGGLETLTIDWNKYRSAVIASSGVDKSVKVWDTRMIESVQPSASAPMPSFHNASPAPLNQFMGHEFAVRRISWSPHDGASLLSCSYDMSCRVWQDHMDDKARFLGARRMGPLQCTGVFGNHREFVIGCDWSMWGEPGWCVSTGWDEMVYVWDTPNKQA</sequence>
<reference evidence="13" key="1">
    <citation type="submission" date="2016-05" db="EMBL/GenBank/DDBJ databases">
        <title>Comparative genomics of biotechnologically important yeasts.</title>
        <authorList>
            <consortium name="DOE Joint Genome Institute"/>
            <person name="Riley R."/>
            <person name="Haridas S."/>
            <person name="Wolfe K.H."/>
            <person name="Lopes M.R."/>
            <person name="Hittinger C.T."/>
            <person name="Goker M."/>
            <person name="Salamov A."/>
            <person name="Wisecaver J."/>
            <person name="Long T.M."/>
            <person name="Aerts A.L."/>
            <person name="Barry K."/>
            <person name="Choi C."/>
            <person name="Clum A."/>
            <person name="Coughlan A.Y."/>
            <person name="Deshpande S."/>
            <person name="Douglass A.P."/>
            <person name="Hanson S.J."/>
            <person name="Klenk H.-P."/>
            <person name="Labutti K."/>
            <person name="Lapidus A."/>
            <person name="Lindquist E."/>
            <person name="Lipzen A."/>
            <person name="Meier-Kolthoff J.P."/>
            <person name="Ohm R.A."/>
            <person name="Otillar R.P."/>
            <person name="Pangilinan J."/>
            <person name="Peng Y."/>
            <person name="Rokas A."/>
            <person name="Rosa C.A."/>
            <person name="Scheuner C."/>
            <person name="Sibirny A.A."/>
            <person name="Slot J.C."/>
            <person name="Stielow J.B."/>
            <person name="Sun H."/>
            <person name="Kurtzman C.P."/>
            <person name="Blackwell M."/>
            <person name="Grigoriev I.V."/>
            <person name="Jeffries T.W."/>
        </authorList>
    </citation>
    <scope>NUCLEOTIDE SEQUENCE [LARGE SCALE GENOMIC DNA]</scope>
    <source>
        <strain evidence="13">NRRL Y-12698</strain>
    </source>
</reference>
<keyword evidence="3" id="KW-0813">Transport</keyword>
<evidence type="ECO:0000256" key="10">
    <source>
        <dbReference type="ARBA" id="ARBA00032565"/>
    </source>
</evidence>
<keyword evidence="5 11" id="KW-0853">WD repeat</keyword>
<dbReference type="EMBL" id="KV454426">
    <property type="protein sequence ID" value="ODQ82943.1"/>
    <property type="molecule type" value="Genomic_DNA"/>
</dbReference>
<dbReference type="PANTHER" id="PTHR46027">
    <property type="entry name" value="PEROXISOMAL TARGETING SIGNAL 2 RECEPTOR"/>
    <property type="match status" value="1"/>
</dbReference>
<keyword evidence="13" id="KW-1185">Reference proteome</keyword>
<dbReference type="Gene3D" id="2.130.10.10">
    <property type="entry name" value="YVTN repeat-like/Quinoprotein amine dehydrogenase"/>
    <property type="match status" value="1"/>
</dbReference>
<name>A0A1E3QZ46_9ASCO</name>
<comment type="similarity">
    <text evidence="9">Belongs to the WD repeat peroxin-7 family.</text>
</comment>
<dbReference type="GO" id="GO:0005053">
    <property type="term" value="F:peroxisome matrix targeting signal-2 binding"/>
    <property type="evidence" value="ECO:0007669"/>
    <property type="project" value="EnsemblFungi"/>
</dbReference>
<dbReference type="InterPro" id="IPR036322">
    <property type="entry name" value="WD40_repeat_dom_sf"/>
</dbReference>
<evidence type="ECO:0000256" key="1">
    <source>
        <dbReference type="ARBA" id="ARBA00004253"/>
    </source>
</evidence>
<dbReference type="PANTHER" id="PTHR46027:SF1">
    <property type="entry name" value="PEROXISOMAL TARGETING SIGNAL 2 RECEPTOR"/>
    <property type="match status" value="1"/>
</dbReference>
<evidence type="ECO:0000313" key="13">
    <source>
        <dbReference type="Proteomes" id="UP000094336"/>
    </source>
</evidence>
<accession>A0A1E3QZ46</accession>
<dbReference type="PROSITE" id="PS00678">
    <property type="entry name" value="WD_REPEATS_1"/>
    <property type="match status" value="1"/>
</dbReference>
<evidence type="ECO:0000313" key="12">
    <source>
        <dbReference type="EMBL" id="ODQ82943.1"/>
    </source>
</evidence>
<evidence type="ECO:0000256" key="2">
    <source>
        <dbReference type="ARBA" id="ARBA00004514"/>
    </source>
</evidence>
<dbReference type="AlphaFoldDB" id="A0A1E3QZ46"/>
<keyword evidence="6" id="KW-0677">Repeat</keyword>
<dbReference type="GO" id="GO:0005829">
    <property type="term" value="C:cytosol"/>
    <property type="evidence" value="ECO:0007669"/>
    <property type="project" value="UniProtKB-SubCell"/>
</dbReference>
<dbReference type="GO" id="GO:0016560">
    <property type="term" value="P:protein import into peroxisome matrix, docking"/>
    <property type="evidence" value="ECO:0007669"/>
    <property type="project" value="EnsemblFungi"/>
</dbReference>
<dbReference type="InterPro" id="IPR001680">
    <property type="entry name" value="WD40_rpt"/>
</dbReference>
<evidence type="ECO:0000256" key="6">
    <source>
        <dbReference type="ARBA" id="ARBA00022737"/>
    </source>
</evidence>
<dbReference type="GeneID" id="30148569"/>
<evidence type="ECO:0000256" key="8">
    <source>
        <dbReference type="ARBA" id="ARBA00023140"/>
    </source>
</evidence>
<comment type="subcellular location">
    <subcellularLocation>
        <location evidence="2">Cytoplasm</location>
        <location evidence="2">Cytosol</location>
    </subcellularLocation>
    <subcellularLocation>
        <location evidence="1">Peroxisome matrix</location>
    </subcellularLocation>
</comment>
<proteinExistence type="inferred from homology"/>
<dbReference type="STRING" id="984486.A0A1E3QZ46"/>
<dbReference type="Pfam" id="PF00400">
    <property type="entry name" value="WD40"/>
    <property type="match status" value="3"/>
</dbReference>
<keyword evidence="8" id="KW-0576">Peroxisome</keyword>
<evidence type="ECO:0000256" key="3">
    <source>
        <dbReference type="ARBA" id="ARBA00022448"/>
    </source>
</evidence>
<dbReference type="PROSITE" id="PS50294">
    <property type="entry name" value="WD_REPEATS_REGION"/>
    <property type="match status" value="1"/>
</dbReference>
<dbReference type="GO" id="GO:0062137">
    <property type="term" value="C:cargo receptor complex"/>
    <property type="evidence" value="ECO:0007669"/>
    <property type="project" value="EnsemblFungi"/>
</dbReference>
<dbReference type="RefSeq" id="XP_018988271.1">
    <property type="nucleotide sequence ID" value="XM_019130716.1"/>
</dbReference>